<dbReference type="GO" id="GO:0005975">
    <property type="term" value="P:carbohydrate metabolic process"/>
    <property type="evidence" value="ECO:0007669"/>
    <property type="project" value="InterPro"/>
</dbReference>
<dbReference type="EnsemblMetazoa" id="XM_016988387">
    <property type="protein sequence ID" value="XP_016843876"/>
    <property type="gene ID" value="LOC100121760"/>
</dbReference>
<evidence type="ECO:0000313" key="6">
    <source>
        <dbReference type="Proteomes" id="UP000002358"/>
    </source>
</evidence>
<organism evidence="5 6">
    <name type="scientific">Nasonia vitripennis</name>
    <name type="common">Parasitic wasp</name>
    <dbReference type="NCBI Taxonomy" id="7425"/>
    <lineage>
        <taxon>Eukaryota</taxon>
        <taxon>Metazoa</taxon>
        <taxon>Ecdysozoa</taxon>
        <taxon>Arthropoda</taxon>
        <taxon>Hexapoda</taxon>
        <taxon>Insecta</taxon>
        <taxon>Pterygota</taxon>
        <taxon>Neoptera</taxon>
        <taxon>Endopterygota</taxon>
        <taxon>Hymenoptera</taxon>
        <taxon>Apocrita</taxon>
        <taxon>Proctotrupomorpha</taxon>
        <taxon>Chalcidoidea</taxon>
        <taxon>Pteromalidae</taxon>
        <taxon>Pteromalinae</taxon>
        <taxon>Nasonia</taxon>
    </lineage>
</organism>
<dbReference type="SUPFAM" id="SSF48403">
    <property type="entry name" value="Ankyrin repeat"/>
    <property type="match status" value="1"/>
</dbReference>
<dbReference type="InParanoid" id="A0A7M7ITR7"/>
<evidence type="ECO:0000256" key="2">
    <source>
        <dbReference type="ARBA" id="ARBA00023295"/>
    </source>
</evidence>
<evidence type="ECO:0000256" key="3">
    <source>
        <dbReference type="PROSITE-ProRule" id="PRU00023"/>
    </source>
</evidence>
<dbReference type="SMART" id="SM00248">
    <property type="entry name" value="ANK"/>
    <property type="match status" value="4"/>
</dbReference>
<keyword evidence="1" id="KW-0378">Hydrolase</keyword>
<proteinExistence type="predicted"/>
<dbReference type="InterPro" id="IPR015882">
    <property type="entry name" value="HEX_bac_N"/>
</dbReference>
<feature type="domain" description="Beta-hexosaminidase bacterial type N-terminal" evidence="4">
    <location>
        <begin position="430"/>
        <end position="490"/>
    </location>
</feature>
<protein>
    <recommendedName>
        <fullName evidence="4">Beta-hexosaminidase bacterial type N-terminal domain-containing protein</fullName>
    </recommendedName>
</protein>
<dbReference type="GO" id="GO:0004563">
    <property type="term" value="F:beta-N-acetylhexosaminidase activity"/>
    <property type="evidence" value="ECO:0007669"/>
    <property type="project" value="InterPro"/>
</dbReference>
<evidence type="ECO:0000259" key="4">
    <source>
        <dbReference type="Pfam" id="PF02838"/>
    </source>
</evidence>
<dbReference type="InterPro" id="IPR036770">
    <property type="entry name" value="Ankyrin_rpt-contain_sf"/>
</dbReference>
<sequence>MHMRGRRRETALAAAELCVLQQQRGGGEGPPSAVFNTSAHGRGAWKMQEICENLRRAVEHGRTDIVRSILEACEDNEVGDGITKDKILNGAIFEEGTPLLYAAAHNQVDLIRTLLNCGADPAATDIQGRNALDVAVNDRVRQIYIEELLRATAASEIDRVEQILLAGIDVNAWDSEASRNTPLHWAACYGNKEIVQFLTDKGANVNAENGCGATPLHEAVNRGEIEICQILLRNGANPLVQAVKGTFAGKSAYDLSRNNSLLQCLIEKFIGDMPSKEGENAHSPLEVLEDTNFSPKNIVETHQPLSADSIKSLENSFEVLTSIGDSRESGTDSPLRTRRSVANSGIYELIWPEPKSIIELGHVSPPFAVGKELLISIIQGGESIHKILDVWEISRTHLLELGCDVKIGEVQPGSGRVTCDKRIECIVNPKLFNVAEGYQLHISQNSIKVSAGSLAGLHYAVCTFVQILRLSKNRSSNAEICEIEAVLIKDEPRFGHRGILLDISLRGRAPTLDYLLHAIDVWSSFKLSHLHLYSRLTPSCDWQLCYSRSEMVTLDRYCRDRHLELVPALDVDSNVSLRHLSQMWPLFQELLATFPSLNYVHIGPRLASLLVQPSNLDCSLSVDETIETDMSEVLESYSSLQQLWHILNLSFDTTVLLCSNGLHTKAEFRSIPNNVILVEYGFQADYEFSGWTEAFRVAGANVLPSSGTASYNSLAGCPASTYANTKNAVRTAQEQDSIGIVVAHWSGSHHLTSHTFAWVGYLIAAGLSWNPSTNIDVEPSIDFYDIRESSGITNKKSIARLLDTHVFRDLEYKIGSAILELGRVDTLVLTLSKNQGINDLQQIPDNRGSTLYRLLTDPDNVNLEFLSTDLFMKATKQIKRVSHALYEANPTSKFASMEIQELQLTADLMLTACKIGRTLIGVGINPNSNMGLAVINLGISNLPPTFRTDIANKMLAHIEQYKGAWLQRHLPQGLQSSLLILTSALHRFVPES</sequence>
<dbReference type="PROSITE" id="PS50088">
    <property type="entry name" value="ANK_REPEAT"/>
    <property type="match status" value="3"/>
</dbReference>
<dbReference type="PRINTS" id="PR00738">
    <property type="entry name" value="GLHYDRLASE20"/>
</dbReference>
<dbReference type="KEGG" id="nvi:100121760"/>
<dbReference type="RefSeq" id="XP_016843876.1">
    <property type="nucleotide sequence ID" value="XM_016988387.3"/>
</dbReference>
<dbReference type="GeneID" id="100121760"/>
<dbReference type="Gene3D" id="3.20.20.80">
    <property type="entry name" value="Glycosidases"/>
    <property type="match status" value="2"/>
</dbReference>
<feature type="repeat" description="ANK" evidence="3">
    <location>
        <begin position="94"/>
        <end position="126"/>
    </location>
</feature>
<dbReference type="Gene3D" id="1.25.40.20">
    <property type="entry name" value="Ankyrin repeat-containing domain"/>
    <property type="match status" value="2"/>
</dbReference>
<feature type="repeat" description="ANK" evidence="3">
    <location>
        <begin position="211"/>
        <end position="237"/>
    </location>
</feature>
<dbReference type="PANTHER" id="PTHR24118">
    <property type="entry name" value="POTE ANKYRIN DOMAIN"/>
    <property type="match status" value="1"/>
</dbReference>
<keyword evidence="2" id="KW-0326">Glycosidase</keyword>
<dbReference type="SUPFAM" id="SSF51445">
    <property type="entry name" value="(Trans)glycosidases"/>
    <property type="match status" value="1"/>
</dbReference>
<dbReference type="PANTHER" id="PTHR24118:SF99">
    <property type="entry name" value="POTE ANKYRIN DOMAIN FAMILY MEMBER 3C-RELATED"/>
    <property type="match status" value="1"/>
</dbReference>
<keyword evidence="3" id="KW-0040">ANK repeat</keyword>
<dbReference type="Pfam" id="PF02838">
    <property type="entry name" value="Glyco_hydro_20b"/>
    <property type="match status" value="1"/>
</dbReference>
<dbReference type="InterPro" id="IPR029018">
    <property type="entry name" value="Hex-like_dom2"/>
</dbReference>
<dbReference type="InterPro" id="IPR002110">
    <property type="entry name" value="Ankyrin_rpt"/>
</dbReference>
<accession>A0A7M7ITR7</accession>
<feature type="repeat" description="ANK" evidence="3">
    <location>
        <begin position="178"/>
        <end position="210"/>
    </location>
</feature>
<evidence type="ECO:0000256" key="1">
    <source>
        <dbReference type="ARBA" id="ARBA00022801"/>
    </source>
</evidence>
<evidence type="ECO:0000313" key="5">
    <source>
        <dbReference type="EnsemblMetazoa" id="XP_016843876"/>
    </source>
</evidence>
<dbReference type="Proteomes" id="UP000002358">
    <property type="component" value="Chromosome 4"/>
</dbReference>
<dbReference type="PROSITE" id="PS50297">
    <property type="entry name" value="ANK_REP_REGION"/>
    <property type="match status" value="3"/>
</dbReference>
<dbReference type="InterPro" id="IPR025705">
    <property type="entry name" value="Beta_hexosaminidase_sua/sub"/>
</dbReference>
<dbReference type="Pfam" id="PF12796">
    <property type="entry name" value="Ank_2"/>
    <property type="match status" value="2"/>
</dbReference>
<dbReference type="InterPro" id="IPR017853">
    <property type="entry name" value="GH"/>
</dbReference>
<name>A0A7M7ITR7_NASVI</name>
<dbReference type="AlphaFoldDB" id="A0A7M7ITR7"/>
<dbReference type="OrthoDB" id="5806726at2759"/>
<keyword evidence="6" id="KW-1185">Reference proteome</keyword>
<dbReference type="SMR" id="A0A7M7ITR7"/>
<reference evidence="5" key="1">
    <citation type="submission" date="2021-01" db="UniProtKB">
        <authorList>
            <consortium name="EnsemblMetazoa"/>
        </authorList>
    </citation>
    <scope>IDENTIFICATION</scope>
</reference>
<dbReference type="SUPFAM" id="SSF55545">
    <property type="entry name" value="beta-N-acetylhexosaminidase-like domain"/>
    <property type="match status" value="1"/>
</dbReference>
<dbReference type="Gene3D" id="3.30.379.10">
    <property type="entry name" value="Chitobiase/beta-hexosaminidase domain 2-like"/>
    <property type="match status" value="1"/>
</dbReference>